<evidence type="ECO:0000313" key="3">
    <source>
        <dbReference type="EMBL" id="CAK0821433.1"/>
    </source>
</evidence>
<feature type="chain" id="PRO_5045862893" description="Subtilisin" evidence="2">
    <location>
        <begin position="22"/>
        <end position="361"/>
    </location>
</feature>
<feature type="compositionally biased region" description="Polar residues" evidence="1">
    <location>
        <begin position="303"/>
        <end position="318"/>
    </location>
</feature>
<gene>
    <name evidence="3" type="ORF">PCOR1329_LOCUS22761</name>
</gene>
<comment type="caution">
    <text evidence="3">The sequence shown here is derived from an EMBL/GenBank/DDBJ whole genome shotgun (WGS) entry which is preliminary data.</text>
</comment>
<protein>
    <recommendedName>
        <fullName evidence="5">Subtilisin</fullName>
    </recommendedName>
</protein>
<evidence type="ECO:0000313" key="4">
    <source>
        <dbReference type="Proteomes" id="UP001189429"/>
    </source>
</evidence>
<feature type="compositionally biased region" description="Low complexity" evidence="1">
    <location>
        <begin position="344"/>
        <end position="361"/>
    </location>
</feature>
<dbReference type="EMBL" id="CAUYUJ010007645">
    <property type="protein sequence ID" value="CAK0821433.1"/>
    <property type="molecule type" value="Genomic_DNA"/>
</dbReference>
<evidence type="ECO:0000256" key="2">
    <source>
        <dbReference type="SAM" id="SignalP"/>
    </source>
</evidence>
<accession>A0ABN9RSV8</accession>
<evidence type="ECO:0000256" key="1">
    <source>
        <dbReference type="SAM" id="MobiDB-lite"/>
    </source>
</evidence>
<reference evidence="3" key="1">
    <citation type="submission" date="2023-10" db="EMBL/GenBank/DDBJ databases">
        <authorList>
            <person name="Chen Y."/>
            <person name="Shah S."/>
            <person name="Dougan E. K."/>
            <person name="Thang M."/>
            <person name="Chan C."/>
        </authorList>
    </citation>
    <scope>NUCLEOTIDE SEQUENCE [LARGE SCALE GENOMIC DNA]</scope>
</reference>
<feature type="signal peptide" evidence="2">
    <location>
        <begin position="1"/>
        <end position="21"/>
    </location>
</feature>
<feature type="compositionally biased region" description="Basic and acidic residues" evidence="1">
    <location>
        <begin position="126"/>
        <end position="136"/>
    </location>
</feature>
<organism evidence="3 4">
    <name type="scientific">Prorocentrum cordatum</name>
    <dbReference type="NCBI Taxonomy" id="2364126"/>
    <lineage>
        <taxon>Eukaryota</taxon>
        <taxon>Sar</taxon>
        <taxon>Alveolata</taxon>
        <taxon>Dinophyceae</taxon>
        <taxon>Prorocentrales</taxon>
        <taxon>Prorocentraceae</taxon>
        <taxon>Prorocentrum</taxon>
    </lineage>
</organism>
<feature type="region of interest" description="Disordered" evidence="1">
    <location>
        <begin position="296"/>
        <end position="361"/>
    </location>
</feature>
<keyword evidence="4" id="KW-1185">Reference proteome</keyword>
<sequence length="361" mass="37785">MTQVASVGVLAVLLLAARSCGESSDALAATTALGSKILRREASGARRKAVSVLPSGAIQRTIFGSKTAQTDAASYLQVGRVARQNGREDVNGEAMVDTLRGPLDTERLAGDVGDKESQSGEENEQQVDKASEKESDGADTLAEGEPCQVKGEDTLKCATGLHCGCLALNRGLRVCQRQGPAELPLWAQKLQRKGLACETRLPHGAKPMPQTPVIDTGGQVLNPVRSQNPHLARWATESGRGYYTQYVTVTRRAGSGAALGVAILAGGDVAPERVREAASTVKHLLLRAARSTPFSSGWLARGSGSSSPVARAAGSSTPRCRESSPRAWEVALPGSPPQGSVQASQPSSWQRSSSTRSSTPP</sequence>
<name>A0ABN9RSV8_9DINO</name>
<proteinExistence type="predicted"/>
<evidence type="ECO:0008006" key="5">
    <source>
        <dbReference type="Google" id="ProtNLM"/>
    </source>
</evidence>
<dbReference type="Proteomes" id="UP001189429">
    <property type="component" value="Unassembled WGS sequence"/>
</dbReference>
<feature type="compositionally biased region" description="Basic and acidic residues" evidence="1">
    <location>
        <begin position="103"/>
        <end position="118"/>
    </location>
</feature>
<keyword evidence="2" id="KW-0732">Signal</keyword>
<feature type="region of interest" description="Disordered" evidence="1">
    <location>
        <begin position="100"/>
        <end position="145"/>
    </location>
</feature>